<keyword evidence="9" id="KW-0902">Two-component regulatory system</keyword>
<evidence type="ECO:0000256" key="11">
    <source>
        <dbReference type="SAM" id="Phobius"/>
    </source>
</evidence>
<dbReference type="GO" id="GO:0000155">
    <property type="term" value="F:phosphorelay sensor kinase activity"/>
    <property type="evidence" value="ECO:0007669"/>
    <property type="project" value="InterPro"/>
</dbReference>
<keyword evidence="8 11" id="KW-1133">Transmembrane helix</keyword>
<evidence type="ECO:0000256" key="4">
    <source>
        <dbReference type="ARBA" id="ARBA00022553"/>
    </source>
</evidence>
<evidence type="ECO:0000256" key="1">
    <source>
        <dbReference type="ARBA" id="ARBA00000085"/>
    </source>
</evidence>
<dbReference type="InterPro" id="IPR005467">
    <property type="entry name" value="His_kinase_dom"/>
</dbReference>
<gene>
    <name evidence="13" type="primary">sphS</name>
    <name evidence="13" type="ORF">CNLFYP112_03031</name>
</gene>
<dbReference type="EMBL" id="CACRTG010000041">
    <property type="protein sequence ID" value="VYT35448.1"/>
    <property type="molecule type" value="Genomic_DNA"/>
</dbReference>
<protein>
    <recommendedName>
        <fullName evidence="3">histidine kinase</fullName>
        <ecNumber evidence="3">2.7.13.3</ecNumber>
    </recommendedName>
</protein>
<keyword evidence="4" id="KW-0597">Phosphoprotein</keyword>
<comment type="catalytic activity">
    <reaction evidence="1">
        <text>ATP + protein L-histidine = ADP + protein N-phospho-L-histidine.</text>
        <dbReference type="EC" id="2.7.13.3"/>
    </reaction>
</comment>
<evidence type="ECO:0000256" key="6">
    <source>
        <dbReference type="ARBA" id="ARBA00022692"/>
    </source>
</evidence>
<dbReference type="Gene3D" id="3.30.565.10">
    <property type="entry name" value="Histidine kinase-like ATPase, C-terminal domain"/>
    <property type="match status" value="1"/>
</dbReference>
<dbReference type="InterPro" id="IPR008358">
    <property type="entry name" value="Sig_transdc_His_kin/Pase_MprB"/>
</dbReference>
<organism evidence="13">
    <name type="scientific">[Clostridium] nexile</name>
    <dbReference type="NCBI Taxonomy" id="29361"/>
    <lineage>
        <taxon>Bacteria</taxon>
        <taxon>Bacillati</taxon>
        <taxon>Bacillota</taxon>
        <taxon>Clostridia</taxon>
        <taxon>Lachnospirales</taxon>
        <taxon>Lachnospiraceae</taxon>
        <taxon>Tyzzerella</taxon>
    </lineage>
</organism>
<keyword evidence="6 11" id="KW-0812">Transmembrane</keyword>
<dbReference type="InterPro" id="IPR050398">
    <property type="entry name" value="HssS/ArlS-like"/>
</dbReference>
<reference evidence="13" key="1">
    <citation type="submission" date="2019-11" db="EMBL/GenBank/DDBJ databases">
        <authorList>
            <person name="Feng L."/>
        </authorList>
    </citation>
    <scope>NUCLEOTIDE SEQUENCE</scope>
    <source>
        <strain evidence="13">CnexileLFYP112</strain>
    </source>
</reference>
<dbReference type="SUPFAM" id="SSF47384">
    <property type="entry name" value="Homodimeric domain of signal transducing histidine kinase"/>
    <property type="match status" value="1"/>
</dbReference>
<dbReference type="InterPro" id="IPR036097">
    <property type="entry name" value="HisK_dim/P_sf"/>
</dbReference>
<dbReference type="SMART" id="SM00388">
    <property type="entry name" value="HisKA"/>
    <property type="match status" value="1"/>
</dbReference>
<dbReference type="PANTHER" id="PTHR45528">
    <property type="entry name" value="SENSOR HISTIDINE KINASE CPXA"/>
    <property type="match status" value="1"/>
</dbReference>
<dbReference type="PROSITE" id="PS50109">
    <property type="entry name" value="HIS_KIN"/>
    <property type="match status" value="1"/>
</dbReference>
<dbReference type="GO" id="GO:0005886">
    <property type="term" value="C:plasma membrane"/>
    <property type="evidence" value="ECO:0007669"/>
    <property type="project" value="TreeGrafter"/>
</dbReference>
<dbReference type="InterPro" id="IPR036890">
    <property type="entry name" value="HATPase_C_sf"/>
</dbReference>
<dbReference type="Pfam" id="PF00512">
    <property type="entry name" value="HisKA"/>
    <property type="match status" value="1"/>
</dbReference>
<evidence type="ECO:0000256" key="7">
    <source>
        <dbReference type="ARBA" id="ARBA00022777"/>
    </source>
</evidence>
<comment type="subcellular location">
    <subcellularLocation>
        <location evidence="2">Membrane</location>
        <topology evidence="2">Multi-pass membrane protein</topology>
    </subcellularLocation>
</comment>
<dbReference type="AlphaFoldDB" id="A0A6N2VZ76"/>
<dbReference type="CDD" id="cd00082">
    <property type="entry name" value="HisKA"/>
    <property type="match status" value="1"/>
</dbReference>
<dbReference type="Gene3D" id="1.10.287.130">
    <property type="match status" value="1"/>
</dbReference>
<keyword evidence="7" id="KW-0418">Kinase</keyword>
<dbReference type="InterPro" id="IPR003661">
    <property type="entry name" value="HisK_dim/P_dom"/>
</dbReference>
<keyword evidence="10 11" id="KW-0472">Membrane</keyword>
<dbReference type="PANTHER" id="PTHR45528:SF8">
    <property type="entry name" value="HISTIDINE KINASE"/>
    <property type="match status" value="1"/>
</dbReference>
<dbReference type="InterPro" id="IPR003594">
    <property type="entry name" value="HATPase_dom"/>
</dbReference>
<evidence type="ECO:0000256" key="10">
    <source>
        <dbReference type="ARBA" id="ARBA00023136"/>
    </source>
</evidence>
<feature type="transmembrane region" description="Helical" evidence="11">
    <location>
        <begin position="12"/>
        <end position="35"/>
    </location>
</feature>
<dbReference type="SMART" id="SM00387">
    <property type="entry name" value="HATPase_c"/>
    <property type="match status" value="1"/>
</dbReference>
<dbReference type="SUPFAM" id="SSF55874">
    <property type="entry name" value="ATPase domain of HSP90 chaperone/DNA topoisomerase II/histidine kinase"/>
    <property type="match status" value="1"/>
</dbReference>
<evidence type="ECO:0000259" key="12">
    <source>
        <dbReference type="PROSITE" id="PS50109"/>
    </source>
</evidence>
<evidence type="ECO:0000256" key="5">
    <source>
        <dbReference type="ARBA" id="ARBA00022679"/>
    </source>
</evidence>
<evidence type="ECO:0000256" key="8">
    <source>
        <dbReference type="ARBA" id="ARBA00022989"/>
    </source>
</evidence>
<evidence type="ECO:0000256" key="3">
    <source>
        <dbReference type="ARBA" id="ARBA00012438"/>
    </source>
</evidence>
<feature type="domain" description="Histidine kinase" evidence="12">
    <location>
        <begin position="238"/>
        <end position="453"/>
    </location>
</feature>
<dbReference type="EC" id="2.7.13.3" evidence="3"/>
<proteinExistence type="predicted"/>
<dbReference type="PRINTS" id="PR01780">
    <property type="entry name" value="LANTIREGPROT"/>
</dbReference>
<dbReference type="Pfam" id="PF02518">
    <property type="entry name" value="HATPase_c"/>
    <property type="match status" value="1"/>
</dbReference>
<evidence type="ECO:0000256" key="9">
    <source>
        <dbReference type="ARBA" id="ARBA00023012"/>
    </source>
</evidence>
<accession>A0A6N2VZ76</accession>
<evidence type="ECO:0000256" key="2">
    <source>
        <dbReference type="ARBA" id="ARBA00004141"/>
    </source>
</evidence>
<keyword evidence="5 13" id="KW-0808">Transferase</keyword>
<evidence type="ECO:0000313" key="13">
    <source>
        <dbReference type="EMBL" id="VYT35448.1"/>
    </source>
</evidence>
<name>A0A6N2VZ76_9FIRM</name>
<sequence>MGVKKLRSIFMQYIFAIVGGILLLIAINLCLYTFLVNTEHIVPAMQIEDRITAVEKKIRADKTINIGDIPSFCDYAVYSSEGIFRYGSLSEGIADNFWHSVVTNGSDRVPPYRLLLIKKGEEVLMLRYRLTSQFSNRTLRKICPSSDLLLIGLVIVEIFSWLFFAAHWFGKYTGEKIDKLLFITQKIEQQDLDFKIQSSGIFEIDRALFALEHLKQALKTSLVEQWQTDRLQQDQISALAHDLKTPLTIIRGNTDLLYDTPLTECQKECADYIESSAIQMQNYVETLIEMTRTKEILQFQRQVQNLSSLLEEVHTQARGLCGVKNIYLGWKENFSQKYISVDKEQLIRAFVNILSNAVEHTPIGGKIFFDVCETDQTIVFSVTDTGNGFSIEALKHAKEQFYMDELSRNSKFHYGIGLYVADSIVTRHDGELVLENSIETGGAIVKIILPCYMFI</sequence>
<feature type="transmembrane region" description="Helical" evidence="11">
    <location>
        <begin position="148"/>
        <end position="169"/>
    </location>
</feature>